<dbReference type="Proteomes" id="UP000199048">
    <property type="component" value="Unassembled WGS sequence"/>
</dbReference>
<organism evidence="2 3">
    <name type="scientific">Methylobacterium pseudosasicola</name>
    <dbReference type="NCBI Taxonomy" id="582667"/>
    <lineage>
        <taxon>Bacteria</taxon>
        <taxon>Pseudomonadati</taxon>
        <taxon>Pseudomonadota</taxon>
        <taxon>Alphaproteobacteria</taxon>
        <taxon>Hyphomicrobiales</taxon>
        <taxon>Methylobacteriaceae</taxon>
        <taxon>Methylobacterium</taxon>
    </lineage>
</organism>
<gene>
    <name evidence="2" type="ORF">SAMN05192568_1006149</name>
</gene>
<evidence type="ECO:0000313" key="3">
    <source>
        <dbReference type="Proteomes" id="UP000199048"/>
    </source>
</evidence>
<dbReference type="OrthoDB" id="9799947at2"/>
<accession>A0A1I4IJ21</accession>
<reference evidence="3" key="1">
    <citation type="submission" date="2016-10" db="EMBL/GenBank/DDBJ databases">
        <authorList>
            <person name="Varghese N."/>
            <person name="Submissions S."/>
        </authorList>
    </citation>
    <scope>NUCLEOTIDE SEQUENCE [LARGE SCALE GENOMIC DNA]</scope>
    <source>
        <strain evidence="3">BL36</strain>
    </source>
</reference>
<feature type="chain" id="PRO_5011441786" description="DUF5666 domain-containing protein" evidence="1">
    <location>
        <begin position="25"/>
        <end position="201"/>
    </location>
</feature>
<dbReference type="RefSeq" id="WP_092038959.1">
    <property type="nucleotide sequence ID" value="NZ_FOTK01000006.1"/>
</dbReference>
<evidence type="ECO:0008006" key="4">
    <source>
        <dbReference type="Google" id="ProtNLM"/>
    </source>
</evidence>
<feature type="signal peptide" evidence="1">
    <location>
        <begin position="1"/>
        <end position="24"/>
    </location>
</feature>
<dbReference type="AlphaFoldDB" id="A0A1I4IJ21"/>
<name>A0A1I4IJ21_9HYPH</name>
<dbReference type="EMBL" id="FOTK01000006">
    <property type="protein sequence ID" value="SFL53776.1"/>
    <property type="molecule type" value="Genomic_DNA"/>
</dbReference>
<evidence type="ECO:0000256" key="1">
    <source>
        <dbReference type="SAM" id="SignalP"/>
    </source>
</evidence>
<keyword evidence="3" id="KW-1185">Reference proteome</keyword>
<proteinExistence type="predicted"/>
<dbReference type="STRING" id="582667.SAMN05192568_1006149"/>
<evidence type="ECO:0000313" key="2">
    <source>
        <dbReference type="EMBL" id="SFL53776.1"/>
    </source>
</evidence>
<keyword evidence="1" id="KW-0732">Signal</keyword>
<protein>
    <recommendedName>
        <fullName evidence="4">DUF5666 domain-containing protein</fullName>
    </recommendedName>
</protein>
<sequence length="201" mass="20975">MTTGLTRFLLAVLLMVAAATAVRAQPTTARFRGIVEWAEADRIQIRRPGGSTLTLRMNPRTRVFAVTEAALRNIKPESYVSVLATRGSEPVRAKAVTLYSPSERGFEAGTQPWDTDPGATLTAGWVADLKGGRPLRLTLGYGGGQASFEIPAGTPVTAIAPGEKALLEPGAAVTLFTQSGPDGALSVGTIAVGRQGAVPSF</sequence>